<dbReference type="Pfam" id="PF03401">
    <property type="entry name" value="TctC"/>
    <property type="match status" value="1"/>
</dbReference>
<keyword evidence="2" id="KW-0732">Signal</keyword>
<dbReference type="PANTHER" id="PTHR42928">
    <property type="entry name" value="TRICARBOXYLATE-BINDING PROTEIN"/>
    <property type="match status" value="1"/>
</dbReference>
<dbReference type="PROSITE" id="PS51318">
    <property type="entry name" value="TAT"/>
    <property type="match status" value="1"/>
</dbReference>
<evidence type="ECO:0000256" key="2">
    <source>
        <dbReference type="SAM" id="SignalP"/>
    </source>
</evidence>
<feature type="signal peptide" evidence="2">
    <location>
        <begin position="1"/>
        <end position="29"/>
    </location>
</feature>
<dbReference type="Proteomes" id="UP001596037">
    <property type="component" value="Unassembled WGS sequence"/>
</dbReference>
<dbReference type="EMBL" id="JBHSMF010000003">
    <property type="protein sequence ID" value="MFC5496884.1"/>
    <property type="molecule type" value="Genomic_DNA"/>
</dbReference>
<dbReference type="SUPFAM" id="SSF53850">
    <property type="entry name" value="Periplasmic binding protein-like II"/>
    <property type="match status" value="1"/>
</dbReference>
<comment type="similarity">
    <text evidence="1">Belongs to the UPF0065 (bug) family.</text>
</comment>
<evidence type="ECO:0000313" key="3">
    <source>
        <dbReference type="EMBL" id="MFC5496884.1"/>
    </source>
</evidence>
<organism evidence="3 4">
    <name type="scientific">Caenimonas terrae</name>
    <dbReference type="NCBI Taxonomy" id="696074"/>
    <lineage>
        <taxon>Bacteria</taxon>
        <taxon>Pseudomonadati</taxon>
        <taxon>Pseudomonadota</taxon>
        <taxon>Betaproteobacteria</taxon>
        <taxon>Burkholderiales</taxon>
        <taxon>Comamonadaceae</taxon>
        <taxon>Caenimonas</taxon>
    </lineage>
</organism>
<gene>
    <name evidence="3" type="ORF">ACFPOE_04995</name>
</gene>
<proteinExistence type="inferred from homology"/>
<sequence>MRLQTTSRRRALGTLAAGALALAGGRAGAQDDKSPIRMLCGISAGSGNDFTARLVAEKMREVLGRPVIVENRPGAGQRIALNELRRSPPDGRTLMLCTTGPFTIYPHIYARLDYDPVRDFTPIASVASFDVGIATGPQMKARTMQELIALARADKSFAAFGSPGNGSLSHFVGISMGLATGIELTHVPYKDSGVSALDLASGRLPMLVTGVSQMVELHRAGKIRILAVSGGKRSSQLPDVPTLRECGINVSNTTTCGVYGPAGMAPELVRRFSAAAQLAVQGPGPRERLARYLFEPAPAGAQELAALMADESRDFARLVKASGYSPE</sequence>
<dbReference type="InterPro" id="IPR006311">
    <property type="entry name" value="TAT_signal"/>
</dbReference>
<dbReference type="InterPro" id="IPR005064">
    <property type="entry name" value="BUG"/>
</dbReference>
<feature type="chain" id="PRO_5046360332" evidence="2">
    <location>
        <begin position="30"/>
        <end position="327"/>
    </location>
</feature>
<dbReference type="Gene3D" id="3.40.190.10">
    <property type="entry name" value="Periplasmic binding protein-like II"/>
    <property type="match status" value="1"/>
</dbReference>
<evidence type="ECO:0000256" key="1">
    <source>
        <dbReference type="ARBA" id="ARBA00006987"/>
    </source>
</evidence>
<name>A0ABW0ND87_9BURK</name>
<accession>A0ABW0ND87</accession>
<dbReference type="PANTHER" id="PTHR42928:SF5">
    <property type="entry name" value="BLR1237 PROTEIN"/>
    <property type="match status" value="1"/>
</dbReference>
<comment type="caution">
    <text evidence="3">The sequence shown here is derived from an EMBL/GenBank/DDBJ whole genome shotgun (WGS) entry which is preliminary data.</text>
</comment>
<dbReference type="InterPro" id="IPR042100">
    <property type="entry name" value="Bug_dom1"/>
</dbReference>
<dbReference type="Gene3D" id="3.40.190.150">
    <property type="entry name" value="Bordetella uptake gene, domain 1"/>
    <property type="match status" value="1"/>
</dbReference>
<evidence type="ECO:0000313" key="4">
    <source>
        <dbReference type="Proteomes" id="UP001596037"/>
    </source>
</evidence>
<dbReference type="PIRSF" id="PIRSF017082">
    <property type="entry name" value="YflP"/>
    <property type="match status" value="1"/>
</dbReference>
<dbReference type="RefSeq" id="WP_376848916.1">
    <property type="nucleotide sequence ID" value="NZ_JBHSMF010000003.1"/>
</dbReference>
<protein>
    <submittedName>
        <fullName evidence="3">Bug family tripartite tricarboxylate transporter substrate binding protein</fullName>
    </submittedName>
</protein>
<keyword evidence="4" id="KW-1185">Reference proteome</keyword>
<reference evidence="4" key="1">
    <citation type="journal article" date="2019" name="Int. J. Syst. Evol. Microbiol.">
        <title>The Global Catalogue of Microorganisms (GCM) 10K type strain sequencing project: providing services to taxonomists for standard genome sequencing and annotation.</title>
        <authorList>
            <consortium name="The Broad Institute Genomics Platform"/>
            <consortium name="The Broad Institute Genome Sequencing Center for Infectious Disease"/>
            <person name="Wu L."/>
            <person name="Ma J."/>
        </authorList>
    </citation>
    <scope>NUCLEOTIDE SEQUENCE [LARGE SCALE GENOMIC DNA]</scope>
    <source>
        <strain evidence="4">CCUG 57401</strain>
    </source>
</reference>